<dbReference type="AlphaFoldDB" id="A0A194XW92"/>
<dbReference type="OrthoDB" id="3485386at2759"/>
<name>A0A194XW92_MOLSC</name>
<protein>
    <recommendedName>
        <fullName evidence="2">2EXR domain-containing protein</fullName>
    </recommendedName>
</protein>
<dbReference type="PANTHER" id="PTHR35910">
    <property type="entry name" value="2EXR DOMAIN-CONTAINING PROTEIN"/>
    <property type="match status" value="1"/>
</dbReference>
<accession>A0A194XW92</accession>
<dbReference type="EMBL" id="KQ947404">
    <property type="protein sequence ID" value="KUJ24284.1"/>
    <property type="molecule type" value="Genomic_DNA"/>
</dbReference>
<proteinExistence type="predicted"/>
<dbReference type="Proteomes" id="UP000070700">
    <property type="component" value="Unassembled WGS sequence"/>
</dbReference>
<gene>
    <name evidence="3" type="ORF">LY89DRAFT_776425</name>
</gene>
<dbReference type="PANTHER" id="PTHR35910:SF6">
    <property type="entry name" value="2EXR DOMAIN-CONTAINING PROTEIN"/>
    <property type="match status" value="1"/>
</dbReference>
<dbReference type="GeneID" id="28831772"/>
<evidence type="ECO:0000256" key="1">
    <source>
        <dbReference type="SAM" id="MobiDB-lite"/>
    </source>
</evidence>
<feature type="compositionally biased region" description="Basic and acidic residues" evidence="1">
    <location>
        <begin position="77"/>
        <end position="90"/>
    </location>
</feature>
<evidence type="ECO:0000313" key="3">
    <source>
        <dbReference type="EMBL" id="KUJ24284.1"/>
    </source>
</evidence>
<dbReference type="InParanoid" id="A0A194XW92"/>
<feature type="region of interest" description="Disordered" evidence="1">
    <location>
        <begin position="1"/>
        <end position="24"/>
    </location>
</feature>
<feature type="region of interest" description="Disordered" evidence="1">
    <location>
        <begin position="77"/>
        <end position="105"/>
    </location>
</feature>
<dbReference type="KEGG" id="psco:LY89DRAFT_776425"/>
<dbReference type="InterPro" id="IPR045518">
    <property type="entry name" value="2EXR"/>
</dbReference>
<feature type="domain" description="2EXR" evidence="2">
    <location>
        <begin position="22"/>
        <end position="165"/>
    </location>
</feature>
<evidence type="ECO:0000313" key="4">
    <source>
        <dbReference type="Proteomes" id="UP000070700"/>
    </source>
</evidence>
<feature type="compositionally biased region" description="Pro residues" evidence="1">
    <location>
        <begin position="7"/>
        <end position="17"/>
    </location>
</feature>
<organism evidence="3 4">
    <name type="scientific">Mollisia scopiformis</name>
    <name type="common">Conifer needle endophyte fungus</name>
    <name type="synonym">Phialocephala scopiformis</name>
    <dbReference type="NCBI Taxonomy" id="149040"/>
    <lineage>
        <taxon>Eukaryota</taxon>
        <taxon>Fungi</taxon>
        <taxon>Dikarya</taxon>
        <taxon>Ascomycota</taxon>
        <taxon>Pezizomycotina</taxon>
        <taxon>Leotiomycetes</taxon>
        <taxon>Helotiales</taxon>
        <taxon>Mollisiaceae</taxon>
        <taxon>Mollisia</taxon>
    </lineage>
</organism>
<keyword evidence="4" id="KW-1185">Reference proteome</keyword>
<dbReference type="RefSeq" id="XP_018078639.1">
    <property type="nucleotide sequence ID" value="XM_018222046.1"/>
</dbReference>
<reference evidence="3 4" key="1">
    <citation type="submission" date="2015-10" db="EMBL/GenBank/DDBJ databases">
        <title>Full genome of DAOMC 229536 Phialocephala scopiformis, a fungal endophyte of spruce producing the potent anti-insectan compound rugulosin.</title>
        <authorList>
            <consortium name="DOE Joint Genome Institute"/>
            <person name="Walker A.K."/>
            <person name="Frasz S.L."/>
            <person name="Seifert K.A."/>
            <person name="Miller J.D."/>
            <person name="Mondo S.J."/>
            <person name="Labutti K."/>
            <person name="Lipzen A."/>
            <person name="Dockter R."/>
            <person name="Kennedy M."/>
            <person name="Grigoriev I.V."/>
            <person name="Spatafora J.W."/>
        </authorList>
    </citation>
    <scope>NUCLEOTIDE SEQUENCE [LARGE SCALE GENOMIC DNA]</scope>
    <source>
        <strain evidence="3 4">CBS 120377</strain>
    </source>
</reference>
<dbReference type="Pfam" id="PF20150">
    <property type="entry name" value="2EXR"/>
    <property type="match status" value="1"/>
</dbReference>
<sequence>MDSAPSPSSPPSPPSPTPSLTFDKFPDLPTELRRVIWKLALPGPRIVHLKQKLLKQPEGRWWERVRSDVAMWECDKPFEENEPDSDKEVAAEDEGTDSDSQQSSDFGVRMYRPDSLWGYSTETEIPAMLLACRESRDIALGFYQPLFASLGAKAQVYFDPHRDTLFIDHETFLCEDDEMAGCLTEDILPSDLAEVRELAIEGLGPYLDEGVTFEVWLINVVDISDLFPNVSKVTEICAHFTYGLQTHIGQKYVDLKKAEFGQDEEDIYVKDRSGDHPPYGTFYMRNLRIDRSFIDWDNFIDRQVPSVRLEDDLFEELSEWREQNKGFKAFNIKLDVRGLIPAADERLLLHDAALFEKEHNKGEWLSYRDWELDIQSKEVPAHFFT</sequence>
<evidence type="ECO:0000259" key="2">
    <source>
        <dbReference type="Pfam" id="PF20150"/>
    </source>
</evidence>